<feature type="domain" description="Tyrosine specific protein phosphatases" evidence="2">
    <location>
        <begin position="180"/>
        <end position="227"/>
    </location>
</feature>
<organism evidence="3 4">
    <name type="scientific">Solidesulfovibrio fructosivorans JJ]</name>
    <dbReference type="NCBI Taxonomy" id="596151"/>
    <lineage>
        <taxon>Bacteria</taxon>
        <taxon>Pseudomonadati</taxon>
        <taxon>Thermodesulfobacteriota</taxon>
        <taxon>Desulfovibrionia</taxon>
        <taxon>Desulfovibrionales</taxon>
        <taxon>Desulfovibrionaceae</taxon>
        <taxon>Solidesulfovibrio</taxon>
    </lineage>
</organism>
<evidence type="ECO:0000259" key="2">
    <source>
        <dbReference type="PROSITE" id="PS50056"/>
    </source>
</evidence>
<protein>
    <submittedName>
        <fullName evidence="3">Dual specificity protein phosphatase</fullName>
    </submittedName>
</protein>
<comment type="caution">
    <text evidence="3">The sequence shown here is derived from an EMBL/GenBank/DDBJ whole genome shotgun (WGS) entry which is preliminary data.</text>
</comment>
<dbReference type="PROSITE" id="PS00383">
    <property type="entry name" value="TYR_PHOSPHATASE_1"/>
    <property type="match status" value="1"/>
</dbReference>
<dbReference type="Gene3D" id="3.30.70.1690">
    <property type="match status" value="1"/>
</dbReference>
<accession>E1K0B8</accession>
<dbReference type="Pfam" id="PF14566">
    <property type="entry name" value="PTPlike_phytase"/>
    <property type="match status" value="1"/>
</dbReference>
<dbReference type="RefSeq" id="WP_005995769.1">
    <property type="nucleotide sequence ID" value="NZ_AECZ01000029.1"/>
</dbReference>
<evidence type="ECO:0000313" key="3">
    <source>
        <dbReference type="EMBL" id="EFL49949.1"/>
    </source>
</evidence>
<name>E1K0B8_SOLFR</name>
<evidence type="ECO:0000256" key="1">
    <source>
        <dbReference type="SAM" id="MobiDB-lite"/>
    </source>
</evidence>
<reference evidence="3 4" key="1">
    <citation type="submission" date="2010-08" db="EMBL/GenBank/DDBJ databases">
        <title>The draft genome of Desulfovibrio fructosovorans JJ.</title>
        <authorList>
            <consortium name="US DOE Joint Genome Institute (JGI-PGF)"/>
            <person name="Lucas S."/>
            <person name="Copeland A."/>
            <person name="Lapidus A."/>
            <person name="Cheng J.-F."/>
            <person name="Bruce D."/>
            <person name="Goodwin L."/>
            <person name="Pitluck S."/>
            <person name="Land M.L."/>
            <person name="Hauser L."/>
            <person name="Chang Y.-J."/>
            <person name="Jeffries C."/>
            <person name="Wall J.D."/>
            <person name="Stahl D.A."/>
            <person name="Arkin A.P."/>
            <person name="Dehal P."/>
            <person name="Stolyar S.M."/>
            <person name="Hazen T.C."/>
            <person name="Woyke T.J."/>
        </authorList>
    </citation>
    <scope>NUCLEOTIDE SEQUENCE [LARGE SCALE GENOMIC DNA]</scope>
    <source>
        <strain evidence="3 4">JJ</strain>
    </source>
</reference>
<dbReference type="AlphaFoldDB" id="E1K0B8"/>
<feature type="region of interest" description="Disordered" evidence="1">
    <location>
        <begin position="32"/>
        <end position="56"/>
    </location>
</feature>
<dbReference type="PROSITE" id="PS50056">
    <property type="entry name" value="TYR_PHOSPHATASE_2"/>
    <property type="match status" value="1"/>
</dbReference>
<sequence>MESDPTLIFDSIREQGLPSHFRSLAGPWAVPITTTPPSRQGLAELRASGSEQPSSSEMATTIKGLAPEVTVVDLRQESHALLGEHPVSWYGLRNWANDGKSLQAVECDEETRIGDLPPCGEAAVSRVISKDPDGALAEVRVEEVAYDRARSEQEALCGLGLGTFRIAVRDHSRPSDADVDRFIRFVRELPPGTWLHFHCHAGDGRTTTFLLLYDMLRNAAVLGLEELAARQHMIGGIDLLHTPHTGWKGALYNERAAFVGRFHHYAGTRDFRRVLWTQYLASA</sequence>
<proteinExistence type="predicted"/>
<evidence type="ECO:0000313" key="4">
    <source>
        <dbReference type="Proteomes" id="UP000006250"/>
    </source>
</evidence>
<dbReference type="Proteomes" id="UP000006250">
    <property type="component" value="Unassembled WGS sequence"/>
</dbReference>
<dbReference type="Gene3D" id="3.90.190.10">
    <property type="entry name" value="Protein tyrosine phosphatase superfamily"/>
    <property type="match status" value="1"/>
</dbReference>
<dbReference type="InterPro" id="IPR029021">
    <property type="entry name" value="Prot-tyrosine_phosphatase-like"/>
</dbReference>
<dbReference type="OrthoDB" id="21920at2"/>
<dbReference type="SUPFAM" id="SSF52799">
    <property type="entry name" value="(Phosphotyrosine protein) phosphatases II"/>
    <property type="match status" value="1"/>
</dbReference>
<dbReference type="EMBL" id="AECZ01000029">
    <property type="protein sequence ID" value="EFL49949.1"/>
    <property type="molecule type" value="Genomic_DNA"/>
</dbReference>
<dbReference type="InterPro" id="IPR016130">
    <property type="entry name" value="Tyr_Pase_AS"/>
</dbReference>
<dbReference type="eggNOG" id="COG5599">
    <property type="taxonomic scope" value="Bacteria"/>
</dbReference>
<gene>
    <name evidence="3" type="ORF">DesfrDRAFT_3318</name>
</gene>
<dbReference type="SMART" id="SM01301">
    <property type="entry name" value="PTPlike_phytase"/>
    <property type="match status" value="1"/>
</dbReference>
<dbReference type="STRING" id="596151.DesfrDRAFT_3318"/>
<dbReference type="InterPro" id="IPR000387">
    <property type="entry name" value="Tyr_Pase_dom"/>
</dbReference>
<keyword evidence="4" id="KW-1185">Reference proteome</keyword>